<evidence type="ECO:0000256" key="1">
    <source>
        <dbReference type="SAM" id="MobiDB-lite"/>
    </source>
</evidence>
<evidence type="ECO:0000313" key="3">
    <source>
        <dbReference type="Proteomes" id="UP000273973"/>
    </source>
</evidence>
<dbReference type="AlphaFoldDB" id="A0A3R8T1E3"/>
<sequence length="114" mass="13159">MSSEDFVGYNKALLEKMDRQIKQNENIESQLKKINERLEKAEIARIDTEKQKQAEEQARIERGEQTTEEKSLTALENLTKVIQEQPPSSDDAILKELEKLNSSYSELKTSETTK</sequence>
<proteinExistence type="predicted"/>
<comment type="caution">
    <text evidence="2">The sequence shown here is derived from an EMBL/GenBank/DDBJ whole genome shotgun (WGS) entry which is preliminary data.</text>
</comment>
<dbReference type="Proteomes" id="UP000273973">
    <property type="component" value="Unassembled WGS sequence"/>
</dbReference>
<name>A0A3R8T1E3_STRSU</name>
<feature type="non-terminal residue" evidence="2">
    <location>
        <position position="114"/>
    </location>
</feature>
<reference evidence="2 3" key="2">
    <citation type="submission" date="2018-12" db="EMBL/GenBank/DDBJ databases">
        <title>Whole-genome sequences of fifteen clinical Streptococcus suis strains isolated from pigs between 2006 and 2018.</title>
        <authorList>
            <person name="Stevens M.J.A."/>
            <person name="Cernela N."/>
            <person name="Spoerry Serrano N."/>
            <person name="Schmitt S."/>
            <person name="Schrenzel J."/>
            <person name="Stephan R."/>
        </authorList>
    </citation>
    <scope>NUCLEOTIDE SEQUENCE [LARGE SCALE GENOMIC DNA]</scope>
    <source>
        <strain evidence="2 3">SS1014</strain>
    </source>
</reference>
<protein>
    <submittedName>
        <fullName evidence="2">Uncharacterized protein</fullName>
    </submittedName>
</protein>
<organism evidence="2 3">
    <name type="scientific">Streptococcus suis</name>
    <dbReference type="NCBI Taxonomy" id="1307"/>
    <lineage>
        <taxon>Bacteria</taxon>
        <taxon>Bacillati</taxon>
        <taxon>Bacillota</taxon>
        <taxon>Bacilli</taxon>
        <taxon>Lactobacillales</taxon>
        <taxon>Streptococcaceae</taxon>
        <taxon>Streptococcus</taxon>
    </lineage>
</organism>
<reference evidence="2 3" key="1">
    <citation type="submission" date="2018-11" db="EMBL/GenBank/DDBJ databases">
        <authorList>
            <person name="Stevens M.J."/>
            <person name="Cernela N."/>
            <person name="Spoerry Serrano N."/>
            <person name="Schmitt S."/>
            <person name="Schrenzel J."/>
            <person name="Stephan R."/>
        </authorList>
    </citation>
    <scope>NUCLEOTIDE SEQUENCE [LARGE SCALE GENOMIC DNA]</scope>
    <source>
        <strain evidence="2 3">SS1014</strain>
    </source>
</reference>
<feature type="region of interest" description="Disordered" evidence="1">
    <location>
        <begin position="49"/>
        <end position="69"/>
    </location>
</feature>
<dbReference type="EMBL" id="RSDG01000151">
    <property type="protein sequence ID" value="RRR40349.1"/>
    <property type="molecule type" value="Genomic_DNA"/>
</dbReference>
<gene>
    <name evidence="2" type="ORF">EJA00_11825</name>
</gene>
<accession>A0A3R8T1E3</accession>
<evidence type="ECO:0000313" key="2">
    <source>
        <dbReference type="EMBL" id="RRR40349.1"/>
    </source>
</evidence>